<name>A0A1S8GN48_9PROT</name>
<dbReference type="EMBL" id="JATM01000007">
    <property type="protein sequence ID" value="OOL17009.1"/>
    <property type="molecule type" value="Genomic_DNA"/>
</dbReference>
<proteinExistence type="predicted"/>
<evidence type="ECO:0000313" key="3">
    <source>
        <dbReference type="Proteomes" id="UP000200980"/>
    </source>
</evidence>
<feature type="region of interest" description="Disordered" evidence="1">
    <location>
        <begin position="1"/>
        <end position="42"/>
    </location>
</feature>
<keyword evidence="3" id="KW-1185">Reference proteome</keyword>
<organism evidence="2 3">
    <name type="scientific">Bombella intestini</name>
    <dbReference type="NCBI Taxonomy" id="1539051"/>
    <lineage>
        <taxon>Bacteria</taxon>
        <taxon>Pseudomonadati</taxon>
        <taxon>Pseudomonadota</taxon>
        <taxon>Alphaproteobacteria</taxon>
        <taxon>Acetobacterales</taxon>
        <taxon>Acetobacteraceae</taxon>
        <taxon>Bombella</taxon>
    </lineage>
</organism>
<evidence type="ECO:0000313" key="2">
    <source>
        <dbReference type="EMBL" id="OOL17009.1"/>
    </source>
</evidence>
<evidence type="ECO:0000256" key="1">
    <source>
        <dbReference type="SAM" id="MobiDB-lite"/>
    </source>
</evidence>
<dbReference type="AlphaFoldDB" id="A0A1S8GN48"/>
<dbReference type="SUPFAM" id="SSF160424">
    <property type="entry name" value="BH3703-like"/>
    <property type="match status" value="1"/>
</dbReference>
<dbReference type="OrthoDB" id="8453362at2"/>
<dbReference type="InterPro" id="IPR036170">
    <property type="entry name" value="YezG-like_sf"/>
</dbReference>
<dbReference type="RefSeq" id="WP_077397230.1">
    <property type="nucleotide sequence ID" value="NZ_JATM01000007.1"/>
</dbReference>
<gene>
    <name evidence="2" type="ORF">AL01_09365</name>
</gene>
<accession>A0A1S8GN48</accession>
<comment type="caution">
    <text evidence="2">The sequence shown here is derived from an EMBL/GenBank/DDBJ whole genome shotgun (WGS) entry which is preliminary data.</text>
</comment>
<protein>
    <submittedName>
        <fullName evidence="2">Uncharacterized protein</fullName>
    </submittedName>
</protein>
<reference evidence="2 3" key="1">
    <citation type="journal article" date="2016" name="PLoS ONE">
        <title>Whole-Genome Sequence Analysis of Bombella intestini LMG 28161T, a Novel Acetic Acid Bacterium Isolated from the Crop of a Red-Tailed Bumble Bee, Bombus lapidarius.</title>
        <authorList>
            <person name="Li L."/>
            <person name="Illeghems K."/>
            <person name="Van Kerrebroeck S."/>
            <person name="Borremans W."/>
            <person name="Cleenwerck I."/>
            <person name="Smagghe G."/>
            <person name="De Vuyst L."/>
            <person name="Vandamme P."/>
        </authorList>
    </citation>
    <scope>NUCLEOTIDE SEQUENCE [LARGE SCALE GENOMIC DNA]</scope>
    <source>
        <strain evidence="2 3">R-52487</strain>
    </source>
</reference>
<sequence>MEVGEPGCCWSGYADRESDGSDDPSTGGGRGDGAAGSSDGTLRDSIANMFSSAAAAAGGAVGGLVAGKGSAPVSALTGAAVAAAIEQYNDSAYRGKEAEQKEEQQKEEMKAVADTVLDGDFDKAECEFSYETSEDRSYSVGSSFHYELDGKIFHCPLAEQALGQVSVAVPALHKLMQESGQGNWDKFTMTFPKSGSVSLKFHNV</sequence>
<dbReference type="Proteomes" id="UP000200980">
    <property type="component" value="Unassembled WGS sequence"/>
</dbReference>